<evidence type="ECO:0000256" key="5">
    <source>
        <dbReference type="ARBA" id="ARBA00022692"/>
    </source>
</evidence>
<accession>A0ABP0T963</accession>
<organism evidence="11 12">
    <name type="scientific">Sphagnum troendelagicum</name>
    <dbReference type="NCBI Taxonomy" id="128251"/>
    <lineage>
        <taxon>Eukaryota</taxon>
        <taxon>Viridiplantae</taxon>
        <taxon>Streptophyta</taxon>
        <taxon>Embryophyta</taxon>
        <taxon>Bryophyta</taxon>
        <taxon>Sphagnophytina</taxon>
        <taxon>Sphagnopsida</taxon>
        <taxon>Sphagnales</taxon>
        <taxon>Sphagnaceae</taxon>
        <taxon>Sphagnum</taxon>
    </lineage>
</organism>
<feature type="transmembrane region" description="Helical" evidence="9">
    <location>
        <begin position="358"/>
        <end position="391"/>
    </location>
</feature>
<dbReference type="InterPro" id="IPR000802">
    <property type="entry name" value="Arsenical_pump_ArsB"/>
</dbReference>
<feature type="domain" description="Citrate transporter-like" evidence="10">
    <location>
        <begin position="20"/>
        <end position="499"/>
    </location>
</feature>
<feature type="region of interest" description="Disordered" evidence="8">
    <location>
        <begin position="214"/>
        <end position="248"/>
    </location>
</feature>
<keyword evidence="4" id="KW-1003">Cell membrane</keyword>
<feature type="transmembrane region" description="Helical" evidence="9">
    <location>
        <begin position="403"/>
        <end position="425"/>
    </location>
</feature>
<dbReference type="CDD" id="cd01117">
    <property type="entry name" value="YbiR_permease"/>
    <property type="match status" value="1"/>
</dbReference>
<evidence type="ECO:0000256" key="2">
    <source>
        <dbReference type="ARBA" id="ARBA00009843"/>
    </source>
</evidence>
<comment type="subcellular location">
    <subcellularLocation>
        <location evidence="1">Cell membrane</location>
        <topology evidence="1">Multi-pass membrane protein</topology>
    </subcellularLocation>
</comment>
<dbReference type="PANTHER" id="PTHR43302">
    <property type="entry name" value="TRANSPORTER ARSB-RELATED"/>
    <property type="match status" value="1"/>
</dbReference>
<comment type="similarity">
    <text evidence="2">Belongs to the CitM (TC 2.A.11) transporter family.</text>
</comment>
<evidence type="ECO:0000313" key="12">
    <source>
        <dbReference type="Proteomes" id="UP001497512"/>
    </source>
</evidence>
<dbReference type="EMBL" id="OZ019893">
    <property type="protein sequence ID" value="CAK9190156.1"/>
    <property type="molecule type" value="Genomic_DNA"/>
</dbReference>
<evidence type="ECO:0000256" key="3">
    <source>
        <dbReference type="ARBA" id="ARBA00022448"/>
    </source>
</evidence>
<keyword evidence="3" id="KW-0813">Transport</keyword>
<keyword evidence="5 9" id="KW-0812">Transmembrane</keyword>
<feature type="transmembrane region" description="Helical" evidence="9">
    <location>
        <begin position="489"/>
        <end position="513"/>
    </location>
</feature>
<evidence type="ECO:0000256" key="6">
    <source>
        <dbReference type="ARBA" id="ARBA00022989"/>
    </source>
</evidence>
<evidence type="ECO:0000259" key="10">
    <source>
        <dbReference type="Pfam" id="PF03600"/>
    </source>
</evidence>
<feature type="transmembrane region" description="Helical" evidence="9">
    <location>
        <begin position="446"/>
        <end position="469"/>
    </location>
</feature>
<proteinExistence type="inferred from homology"/>
<feature type="transmembrane region" description="Helical" evidence="9">
    <location>
        <begin position="180"/>
        <end position="204"/>
    </location>
</feature>
<dbReference type="Proteomes" id="UP001497512">
    <property type="component" value="Chromosome 1"/>
</dbReference>
<keyword evidence="6 9" id="KW-1133">Transmembrane helix</keyword>
<keyword evidence="12" id="KW-1185">Reference proteome</keyword>
<gene>
    <name evidence="11" type="ORF">CSSPTR1EN2_LOCUS706</name>
</gene>
<feature type="transmembrane region" description="Helical" evidence="9">
    <location>
        <begin position="33"/>
        <end position="52"/>
    </location>
</feature>
<reference evidence="11 12" key="1">
    <citation type="submission" date="2024-02" db="EMBL/GenBank/DDBJ databases">
        <authorList>
            <consortium name="ELIXIR-Norway"/>
            <consortium name="Elixir Norway"/>
        </authorList>
    </citation>
    <scope>NUCLEOTIDE SEQUENCE [LARGE SCALE GENOMIC DNA]</scope>
</reference>
<sequence length="553" mass="58989">MAWAATNKVVLGCVAFLVWWVLAVFPAVPFLPIGRTAGSLLGAVLMVVFQVISTNDAFAAVDLQILGLLFGTMVVSIYLERADLFKYLGKALSWRSWGGKDLLCRLCLLSAISSALFTNDTTCVILTEFVLKLCREKQLPPQPFLIALACSANIGSATTPIGNPQNLVIAVQSKIGFGSFLVGILPAVVVGLVVNTLGLLLLYWRRLSNSAVEDEREAKDEPSVNAAGGNQREQPEPPNVGSFSEDVELPRMLEKKRGEIDRRNSDSLVVELANYYRTGRGGVEVQQDSGLSPVRGSVLSDVLGLEPRVSSSPYPHSHQQTRSNEGGILNQSVTDALPSNAPQSAVIRRQRRRRIWKVCVYLVTVGMLGALLAGLNLPWTAITAAVTLMVLDFSDAGPCLDQVSYSLLVFFAGMFITVAGFNATGAPGQLWSAVEAHAHINSASGLSILAIVVTVLSNVASNVPTVLLLGPRVAASAAATPGASVNKAWLILAWVSTVAGNLTLVGSAANLIVSEQARRSPLLSYKLSFWNHLRFGVPSTLIVIAVGLPLIRG</sequence>
<dbReference type="PANTHER" id="PTHR43302:SF5">
    <property type="entry name" value="TRANSPORTER ARSB-RELATED"/>
    <property type="match status" value="1"/>
</dbReference>
<evidence type="ECO:0000256" key="9">
    <source>
        <dbReference type="SAM" id="Phobius"/>
    </source>
</evidence>
<evidence type="ECO:0000256" key="1">
    <source>
        <dbReference type="ARBA" id="ARBA00004651"/>
    </source>
</evidence>
<evidence type="ECO:0000256" key="4">
    <source>
        <dbReference type="ARBA" id="ARBA00022475"/>
    </source>
</evidence>
<dbReference type="InterPro" id="IPR004680">
    <property type="entry name" value="Cit_transptr-like_dom"/>
</dbReference>
<dbReference type="PRINTS" id="PR00758">
    <property type="entry name" value="ARSENICPUMP"/>
</dbReference>
<keyword evidence="7 9" id="KW-0472">Membrane</keyword>
<name>A0ABP0T963_9BRYO</name>
<feature type="transmembrane region" description="Helical" evidence="9">
    <location>
        <begin position="533"/>
        <end position="551"/>
    </location>
</feature>
<feature type="transmembrane region" description="Helical" evidence="9">
    <location>
        <begin position="59"/>
        <end position="79"/>
    </location>
</feature>
<protein>
    <recommendedName>
        <fullName evidence="10">Citrate transporter-like domain-containing protein</fullName>
    </recommendedName>
</protein>
<dbReference type="Pfam" id="PF03600">
    <property type="entry name" value="CitMHS"/>
    <property type="match status" value="1"/>
</dbReference>
<evidence type="ECO:0000313" key="11">
    <source>
        <dbReference type="EMBL" id="CAK9190156.1"/>
    </source>
</evidence>
<evidence type="ECO:0000256" key="8">
    <source>
        <dbReference type="SAM" id="MobiDB-lite"/>
    </source>
</evidence>
<evidence type="ECO:0000256" key="7">
    <source>
        <dbReference type="ARBA" id="ARBA00023136"/>
    </source>
</evidence>